<evidence type="ECO:0000256" key="4">
    <source>
        <dbReference type="ARBA" id="ARBA00022777"/>
    </source>
</evidence>
<dbReference type="SUPFAM" id="SSF53067">
    <property type="entry name" value="Actin-like ATPase domain"/>
    <property type="match status" value="2"/>
</dbReference>
<dbReference type="Pfam" id="PF02782">
    <property type="entry name" value="FGGY_C"/>
    <property type="match status" value="1"/>
</dbReference>
<evidence type="ECO:0000313" key="12">
    <source>
        <dbReference type="Proteomes" id="UP001589707"/>
    </source>
</evidence>
<keyword evidence="4 8" id="KW-0418">Kinase</keyword>
<sequence length="498" mass="53223">MACVLALDEGTTSTRAAIFSEDGRTVASAAQEFPQLFPAAGRVEHDAVQIWRASREVIGQALGTASLTGADIAAVGITNQRETTVVWDAATGQPVHHAIVWQDTRGGEYVSMLADAADEIAAITGLPVNTYFAGIKLRWLLDNVPRLRQRAEAGEVLFGTIDTWLMWNLTGGTRGGVHLTDVTNASRTLLMDLSTGQWSERMCQLLDIPAACLPEIRPSVGHFGEVAGGQLLAGVPIAGVLGDQQSAAFGQCGFSPGDTKNTYGTGCFLLTNTGEQIRRSANGLVSTAAYQIEGQPLQYALEGSIAVAGALVQWLRDNLGLIRTADEVNDLAAEVEDNGDVFFVPAFSGLYAPHWRPDARGVLIGMTRFTSRGHIARAALEATAFQTAEVLDVMRRDSGYTIERIAADGGMSASDILMQFQADIAGCEVVRPQIIEATAAGAAYAAGLGTGFYPSQEELSSYWQTDASWQPQIAAADRQRLLARWSQAIERSLGWVES</sequence>
<dbReference type="InterPro" id="IPR018485">
    <property type="entry name" value="FGGY_C"/>
</dbReference>
<dbReference type="Pfam" id="PF00370">
    <property type="entry name" value="FGGY_N"/>
    <property type="match status" value="1"/>
</dbReference>
<proteinExistence type="inferred from homology"/>
<dbReference type="PIRSF" id="PIRSF000538">
    <property type="entry name" value="GlpK"/>
    <property type="match status" value="1"/>
</dbReference>
<evidence type="ECO:0000259" key="10">
    <source>
        <dbReference type="Pfam" id="PF02782"/>
    </source>
</evidence>
<evidence type="ECO:0000256" key="5">
    <source>
        <dbReference type="ARBA" id="ARBA00022798"/>
    </source>
</evidence>
<dbReference type="InterPro" id="IPR005999">
    <property type="entry name" value="Glycerol_kin"/>
</dbReference>
<comment type="caution">
    <text evidence="11">The sequence shown here is derived from an EMBL/GenBank/DDBJ whole genome shotgun (WGS) entry which is preliminary data.</text>
</comment>
<dbReference type="InterPro" id="IPR043129">
    <property type="entry name" value="ATPase_NBD"/>
</dbReference>
<dbReference type="RefSeq" id="WP_376840696.1">
    <property type="nucleotide sequence ID" value="NZ_JBHMAU010000066.1"/>
</dbReference>
<keyword evidence="2 8" id="KW-0808">Transferase</keyword>
<keyword evidence="5" id="KW-0319">Glycerol metabolism</keyword>
<comment type="similarity">
    <text evidence="1 8">Belongs to the FGGY kinase family.</text>
</comment>
<evidence type="ECO:0000256" key="7">
    <source>
        <dbReference type="ARBA" id="ARBA00043149"/>
    </source>
</evidence>
<name>A0ABV5X4H7_9MICO</name>
<evidence type="ECO:0000313" key="11">
    <source>
        <dbReference type="EMBL" id="MFB9776842.1"/>
    </source>
</evidence>
<dbReference type="EMBL" id="JBHMAU010000066">
    <property type="protein sequence ID" value="MFB9776842.1"/>
    <property type="molecule type" value="Genomic_DNA"/>
</dbReference>
<dbReference type="CDD" id="cd07769">
    <property type="entry name" value="ASKHA_NBD_FGGY_GK"/>
    <property type="match status" value="1"/>
</dbReference>
<evidence type="ECO:0000256" key="3">
    <source>
        <dbReference type="ARBA" id="ARBA00022741"/>
    </source>
</evidence>
<dbReference type="GO" id="GO:0004370">
    <property type="term" value="F:glycerol kinase activity"/>
    <property type="evidence" value="ECO:0007669"/>
    <property type="project" value="UniProtKB-EC"/>
</dbReference>
<dbReference type="Proteomes" id="UP001589707">
    <property type="component" value="Unassembled WGS sequence"/>
</dbReference>
<dbReference type="Gene3D" id="3.30.420.40">
    <property type="match status" value="2"/>
</dbReference>
<dbReference type="InterPro" id="IPR000577">
    <property type="entry name" value="Carb_kinase_FGGY"/>
</dbReference>
<dbReference type="PROSITE" id="PS00445">
    <property type="entry name" value="FGGY_KINASES_2"/>
    <property type="match status" value="1"/>
</dbReference>
<dbReference type="InterPro" id="IPR018484">
    <property type="entry name" value="FGGY_N"/>
</dbReference>
<reference evidence="11 12" key="1">
    <citation type="submission" date="2024-09" db="EMBL/GenBank/DDBJ databases">
        <authorList>
            <person name="Sun Q."/>
            <person name="Mori K."/>
        </authorList>
    </citation>
    <scope>NUCLEOTIDE SEQUENCE [LARGE SCALE GENOMIC DNA]</scope>
    <source>
        <strain evidence="11 12">JCM 11683</strain>
    </source>
</reference>
<evidence type="ECO:0000256" key="2">
    <source>
        <dbReference type="ARBA" id="ARBA00022679"/>
    </source>
</evidence>
<organism evidence="11 12">
    <name type="scientific">Brevibacterium otitidis</name>
    <dbReference type="NCBI Taxonomy" id="53364"/>
    <lineage>
        <taxon>Bacteria</taxon>
        <taxon>Bacillati</taxon>
        <taxon>Actinomycetota</taxon>
        <taxon>Actinomycetes</taxon>
        <taxon>Micrococcales</taxon>
        <taxon>Brevibacteriaceae</taxon>
        <taxon>Brevibacterium</taxon>
    </lineage>
</organism>
<dbReference type="InterPro" id="IPR018483">
    <property type="entry name" value="Carb_kinase_FGGY_CS"/>
</dbReference>
<feature type="domain" description="Carbohydrate kinase FGGY C-terminal" evidence="10">
    <location>
        <begin position="261"/>
        <end position="447"/>
    </location>
</feature>
<evidence type="ECO:0000259" key="9">
    <source>
        <dbReference type="Pfam" id="PF00370"/>
    </source>
</evidence>
<accession>A0ABV5X4H7</accession>
<keyword evidence="12" id="KW-1185">Reference proteome</keyword>
<gene>
    <name evidence="11" type="primary">glpK</name>
    <name evidence="11" type="ORF">ACFFN1_10605</name>
</gene>
<dbReference type="PANTHER" id="PTHR10196:SF69">
    <property type="entry name" value="GLYCEROL KINASE"/>
    <property type="match status" value="1"/>
</dbReference>
<dbReference type="PANTHER" id="PTHR10196">
    <property type="entry name" value="SUGAR KINASE"/>
    <property type="match status" value="1"/>
</dbReference>
<evidence type="ECO:0000256" key="6">
    <source>
        <dbReference type="ARBA" id="ARBA00022840"/>
    </source>
</evidence>
<evidence type="ECO:0000256" key="1">
    <source>
        <dbReference type="ARBA" id="ARBA00009156"/>
    </source>
</evidence>
<evidence type="ECO:0000256" key="8">
    <source>
        <dbReference type="RuleBase" id="RU003733"/>
    </source>
</evidence>
<dbReference type="NCBIfam" id="TIGR01311">
    <property type="entry name" value="glycerol_kin"/>
    <property type="match status" value="1"/>
</dbReference>
<keyword evidence="3" id="KW-0547">Nucleotide-binding</keyword>
<feature type="domain" description="Carbohydrate kinase FGGY N-terminal" evidence="9">
    <location>
        <begin position="4"/>
        <end position="250"/>
    </location>
</feature>
<protein>
    <recommendedName>
        <fullName evidence="7">ATP:glycerol 3-phosphotransferase</fullName>
    </recommendedName>
</protein>
<keyword evidence="6" id="KW-0067">ATP-binding</keyword>
<dbReference type="NCBIfam" id="NF000756">
    <property type="entry name" value="PRK00047.1"/>
    <property type="match status" value="1"/>
</dbReference>